<keyword evidence="3" id="KW-1185">Reference proteome</keyword>
<evidence type="ECO:0000313" key="2">
    <source>
        <dbReference type="EMBL" id="SFV03910.1"/>
    </source>
</evidence>
<evidence type="ECO:0000313" key="3">
    <source>
        <dbReference type="Proteomes" id="UP000199391"/>
    </source>
</evidence>
<evidence type="ECO:0000256" key="1">
    <source>
        <dbReference type="SAM" id="SignalP"/>
    </source>
</evidence>
<feature type="signal peptide" evidence="1">
    <location>
        <begin position="1"/>
        <end position="20"/>
    </location>
</feature>
<dbReference type="STRING" id="1035707.SAMN05216552_102274"/>
<dbReference type="EMBL" id="FPBO01000022">
    <property type="protein sequence ID" value="SFV03910.1"/>
    <property type="molecule type" value="Genomic_DNA"/>
</dbReference>
<protein>
    <submittedName>
        <fullName evidence="2">Uncharacterized protein</fullName>
    </submittedName>
</protein>
<organism evidence="2 3">
    <name type="scientific">Pseudoduganella namucuonensis</name>
    <dbReference type="NCBI Taxonomy" id="1035707"/>
    <lineage>
        <taxon>Bacteria</taxon>
        <taxon>Pseudomonadati</taxon>
        <taxon>Pseudomonadota</taxon>
        <taxon>Betaproteobacteria</taxon>
        <taxon>Burkholderiales</taxon>
        <taxon>Oxalobacteraceae</taxon>
        <taxon>Telluria group</taxon>
        <taxon>Pseudoduganella</taxon>
    </lineage>
</organism>
<dbReference type="Proteomes" id="UP000199391">
    <property type="component" value="Unassembled WGS sequence"/>
</dbReference>
<dbReference type="RefSeq" id="WP_093557614.1">
    <property type="nucleotide sequence ID" value="NZ_FPBO01000022.1"/>
</dbReference>
<gene>
    <name evidence="2" type="ORF">SAMN05216552_102274</name>
</gene>
<feature type="chain" id="PRO_5011510992" evidence="1">
    <location>
        <begin position="21"/>
        <end position="101"/>
    </location>
</feature>
<accession>A0A1I7L2F8</accession>
<keyword evidence="1" id="KW-0732">Signal</keyword>
<name>A0A1I7L2F8_9BURK</name>
<proteinExistence type="predicted"/>
<reference evidence="3" key="1">
    <citation type="submission" date="2016-10" db="EMBL/GenBank/DDBJ databases">
        <authorList>
            <person name="Varghese N."/>
            <person name="Submissions S."/>
        </authorList>
    </citation>
    <scope>NUCLEOTIDE SEQUENCE [LARGE SCALE GENOMIC DNA]</scope>
    <source>
        <strain evidence="3">CGMCC 1.11014</strain>
    </source>
</reference>
<sequence length="101" mass="11294">MKRYVLALVSYLLLATSAHAADGTQPSVDGMAKWKKETLSRYEEVIYLETDGKPLTGAMFNQRIVNDKPAFRMTTESTTPKKIVIRILSDAETKQGQTAEK</sequence>
<dbReference type="AlphaFoldDB" id="A0A1I7L2F8"/>